<feature type="domain" description="FecR protein" evidence="1">
    <location>
        <begin position="126"/>
        <end position="218"/>
    </location>
</feature>
<reference evidence="3" key="1">
    <citation type="journal article" date="2014" name="Int. J. Syst. Evol. Microbiol.">
        <title>Complete genome sequence of Corynebacterium casei LMG S-19264T (=DSM 44701T), isolated from a smear-ripened cheese.</title>
        <authorList>
            <consortium name="US DOE Joint Genome Institute (JGI-PGF)"/>
            <person name="Walter F."/>
            <person name="Albersmeier A."/>
            <person name="Kalinowski J."/>
            <person name="Ruckert C."/>
        </authorList>
    </citation>
    <scope>NUCLEOTIDE SEQUENCE</scope>
    <source>
        <strain evidence="3">CGMCC 1.15725</strain>
    </source>
</reference>
<dbReference type="PIRSF" id="PIRSF018266">
    <property type="entry name" value="FecR"/>
    <property type="match status" value="1"/>
</dbReference>
<dbReference type="Gene3D" id="2.60.120.1440">
    <property type="match status" value="1"/>
</dbReference>
<gene>
    <name evidence="3" type="primary">vreR</name>
    <name evidence="3" type="ORF">GCM10011611_62540</name>
</gene>
<accession>A0A8J3E730</accession>
<dbReference type="PANTHER" id="PTHR30273:SF2">
    <property type="entry name" value="PROTEIN FECR"/>
    <property type="match status" value="1"/>
</dbReference>
<evidence type="ECO:0000313" key="3">
    <source>
        <dbReference type="EMBL" id="GGF47634.1"/>
    </source>
</evidence>
<evidence type="ECO:0000313" key="4">
    <source>
        <dbReference type="Proteomes" id="UP000646365"/>
    </source>
</evidence>
<dbReference type="PANTHER" id="PTHR30273">
    <property type="entry name" value="PERIPLASMIC SIGNAL SENSOR AND SIGMA FACTOR ACTIVATOR FECR-RELATED"/>
    <property type="match status" value="1"/>
</dbReference>
<dbReference type="InterPro" id="IPR006860">
    <property type="entry name" value="FecR"/>
</dbReference>
<proteinExistence type="predicted"/>
<name>A0A8J3E730_9PROT</name>
<dbReference type="EMBL" id="BMJQ01000026">
    <property type="protein sequence ID" value="GGF47634.1"/>
    <property type="molecule type" value="Genomic_DNA"/>
</dbReference>
<protein>
    <submittedName>
        <fullName evidence="3">Sigma factor regulator VreR</fullName>
    </submittedName>
</protein>
<dbReference type="RefSeq" id="WP_189052134.1">
    <property type="nucleotide sequence ID" value="NZ_BMJQ01000026.1"/>
</dbReference>
<reference evidence="3" key="2">
    <citation type="submission" date="2020-09" db="EMBL/GenBank/DDBJ databases">
        <authorList>
            <person name="Sun Q."/>
            <person name="Zhou Y."/>
        </authorList>
    </citation>
    <scope>NUCLEOTIDE SEQUENCE</scope>
    <source>
        <strain evidence="3">CGMCC 1.15725</strain>
    </source>
</reference>
<dbReference type="Proteomes" id="UP000646365">
    <property type="component" value="Unassembled WGS sequence"/>
</dbReference>
<dbReference type="Pfam" id="PF16220">
    <property type="entry name" value="DUF4880"/>
    <property type="match status" value="1"/>
</dbReference>
<dbReference type="InterPro" id="IPR032623">
    <property type="entry name" value="FecR_N"/>
</dbReference>
<dbReference type="GO" id="GO:0016989">
    <property type="term" value="F:sigma factor antagonist activity"/>
    <property type="evidence" value="ECO:0007669"/>
    <property type="project" value="TreeGrafter"/>
</dbReference>
<organism evidence="3 4">
    <name type="scientific">Aliidongia dinghuensis</name>
    <dbReference type="NCBI Taxonomy" id="1867774"/>
    <lineage>
        <taxon>Bacteria</taxon>
        <taxon>Pseudomonadati</taxon>
        <taxon>Pseudomonadota</taxon>
        <taxon>Alphaproteobacteria</taxon>
        <taxon>Rhodospirillales</taxon>
        <taxon>Dongiaceae</taxon>
        <taxon>Aliidongia</taxon>
    </lineage>
</organism>
<dbReference type="AlphaFoldDB" id="A0A8J3E730"/>
<sequence>MGDGAAAHPEPLLSEALEWVAHFALGKGNAADLERLKRWCGLSPAHAEAFAQAARMWKAMGQTDAALAARSALIASSTGSARPARGAWSRRAVFGGLLAAGAASIAYVCIRPPLDLWPSVSDLLADYRTATGEQRRLELADDVSVDMNTRTCLSEGPRIDGVRALELLSGEASVTAGPRNASPVGMFAADGRVFATQGKFNMRYDGERVTVSCLFGEARVEYASKVVVLSARQQVRYGRGKTSDVVAIDPQIVDAWQSGVLIFHAVPVAQAIEEVNRYRPGKIILLNTEVGARLFSARFRISNVDAVPAQLHQIFNVNVTELPGGIVLLS</sequence>
<comment type="caution">
    <text evidence="3">The sequence shown here is derived from an EMBL/GenBank/DDBJ whole genome shotgun (WGS) entry which is preliminary data.</text>
</comment>
<evidence type="ECO:0000259" key="1">
    <source>
        <dbReference type="Pfam" id="PF04773"/>
    </source>
</evidence>
<dbReference type="InterPro" id="IPR012373">
    <property type="entry name" value="Ferrdict_sens_TM"/>
</dbReference>
<evidence type="ECO:0000259" key="2">
    <source>
        <dbReference type="Pfam" id="PF16220"/>
    </source>
</evidence>
<dbReference type="Gene3D" id="3.55.50.30">
    <property type="match status" value="1"/>
</dbReference>
<keyword evidence="4" id="KW-1185">Reference proteome</keyword>
<feature type="domain" description="FecR N-terminal" evidence="2">
    <location>
        <begin position="15"/>
        <end position="56"/>
    </location>
</feature>
<dbReference type="Pfam" id="PF04773">
    <property type="entry name" value="FecR"/>
    <property type="match status" value="1"/>
</dbReference>